<feature type="domain" description="EamA" evidence="6">
    <location>
        <begin position="159"/>
        <end position="295"/>
    </location>
</feature>
<protein>
    <recommendedName>
        <fullName evidence="6">EamA domain-containing protein</fullName>
    </recommendedName>
</protein>
<keyword evidence="3 5" id="KW-1133">Transmembrane helix</keyword>
<evidence type="ECO:0000256" key="4">
    <source>
        <dbReference type="ARBA" id="ARBA00023136"/>
    </source>
</evidence>
<feature type="domain" description="EamA" evidence="6">
    <location>
        <begin position="5"/>
        <end position="134"/>
    </location>
</feature>
<gene>
    <name evidence="7" type="ORF">CCR75_003213</name>
</gene>
<evidence type="ECO:0000259" key="6">
    <source>
        <dbReference type="Pfam" id="PF00892"/>
    </source>
</evidence>
<evidence type="ECO:0000256" key="3">
    <source>
        <dbReference type="ARBA" id="ARBA00022989"/>
    </source>
</evidence>
<feature type="transmembrane region" description="Helical" evidence="5">
    <location>
        <begin position="188"/>
        <end position="205"/>
    </location>
</feature>
<evidence type="ECO:0000313" key="8">
    <source>
        <dbReference type="Proteomes" id="UP000294530"/>
    </source>
</evidence>
<dbReference type="Gene3D" id="1.10.3730.20">
    <property type="match status" value="1"/>
</dbReference>
<proteinExistence type="predicted"/>
<dbReference type="InterPro" id="IPR000620">
    <property type="entry name" value="EamA_dom"/>
</dbReference>
<dbReference type="KEGG" id="blac:94346981"/>
<evidence type="ECO:0000313" key="7">
    <source>
        <dbReference type="EMBL" id="TDH73673.1"/>
    </source>
</evidence>
<dbReference type="OrthoDB" id="153646at2759"/>
<feature type="transmembrane region" description="Helical" evidence="5">
    <location>
        <begin position="34"/>
        <end position="54"/>
    </location>
</feature>
<keyword evidence="8" id="KW-1185">Reference proteome</keyword>
<dbReference type="SUPFAM" id="SSF103481">
    <property type="entry name" value="Multidrug resistance efflux transporter EmrE"/>
    <property type="match status" value="2"/>
</dbReference>
<feature type="transmembrane region" description="Helical" evidence="5">
    <location>
        <begin position="253"/>
        <end position="275"/>
    </location>
</feature>
<evidence type="ECO:0000256" key="5">
    <source>
        <dbReference type="SAM" id="Phobius"/>
    </source>
</evidence>
<dbReference type="PANTHER" id="PTHR22911:SF6">
    <property type="entry name" value="SOLUTE CARRIER FAMILY 35 MEMBER G1"/>
    <property type="match status" value="1"/>
</dbReference>
<dbReference type="Proteomes" id="UP000294530">
    <property type="component" value="Unassembled WGS sequence"/>
</dbReference>
<dbReference type="InterPro" id="IPR037185">
    <property type="entry name" value="EmrE-like"/>
</dbReference>
<comment type="subcellular location">
    <subcellularLocation>
        <location evidence="1">Membrane</location>
        <topology evidence="1">Multi-pass membrane protein</topology>
    </subcellularLocation>
</comment>
<dbReference type="EMBL" id="SHOA02000001">
    <property type="protein sequence ID" value="TDH73673.1"/>
    <property type="molecule type" value="Genomic_DNA"/>
</dbReference>
<comment type="caution">
    <text evidence="7">The sequence shown here is derived from an EMBL/GenBank/DDBJ whole genome shotgun (WGS) entry which is preliminary data.</text>
</comment>
<evidence type="ECO:0000256" key="1">
    <source>
        <dbReference type="ARBA" id="ARBA00004141"/>
    </source>
</evidence>
<dbReference type="GeneID" id="94346981"/>
<accession>A0A976NZD3</accession>
<keyword evidence="4 5" id="KW-0472">Membrane</keyword>
<reference evidence="7 8" key="1">
    <citation type="journal article" date="2021" name="Genome Biol.">
        <title>AFLAP: assembly-free linkage analysis pipeline using k-mers from genome sequencing data.</title>
        <authorList>
            <person name="Fletcher K."/>
            <person name="Zhang L."/>
            <person name="Gil J."/>
            <person name="Han R."/>
            <person name="Cavanaugh K."/>
            <person name="Michelmore R."/>
        </authorList>
    </citation>
    <scope>NUCLEOTIDE SEQUENCE [LARGE SCALE GENOMIC DNA]</scope>
    <source>
        <strain evidence="7 8">SF5</strain>
    </source>
</reference>
<feature type="transmembrane region" description="Helical" evidence="5">
    <location>
        <begin position="66"/>
        <end position="85"/>
    </location>
</feature>
<organism evidence="7 8">
    <name type="scientific">Bremia lactucae</name>
    <name type="common">Lettuce downy mildew</name>
    <dbReference type="NCBI Taxonomy" id="4779"/>
    <lineage>
        <taxon>Eukaryota</taxon>
        <taxon>Sar</taxon>
        <taxon>Stramenopiles</taxon>
        <taxon>Oomycota</taxon>
        <taxon>Peronosporomycetes</taxon>
        <taxon>Peronosporales</taxon>
        <taxon>Peronosporaceae</taxon>
        <taxon>Bremia</taxon>
    </lineage>
</organism>
<dbReference type="RefSeq" id="XP_067823171.1">
    <property type="nucleotide sequence ID" value="XM_067961310.1"/>
</dbReference>
<dbReference type="PANTHER" id="PTHR22911">
    <property type="entry name" value="ACYL-MALONYL CONDENSING ENZYME-RELATED"/>
    <property type="match status" value="1"/>
</dbReference>
<feature type="transmembrane region" description="Helical" evidence="5">
    <location>
        <begin position="97"/>
        <end position="116"/>
    </location>
</feature>
<keyword evidence="2 5" id="KW-0812">Transmembrane</keyword>
<sequence>MIISYGVSIAVVSSVVNALCDPLRKYLTKFMDPFMIVALRGLIQAPLFVLWAIVDSEGRLPPLNHLFWTSVCISGCINIITSYLYNRAIQISTLSATVPFLSFTPAFLVVVAFLVLGEVPTVSGTLGISIAVMGGIWLQGAKDEHASKELLVDTSSASKGSMYMVLVAFLWSISNAFDKIGVQNSTPLIYGAMIQVIVAGGSYILQKMRFGGADLYLPIGQEVQIPWRYVVLAGVTSVVGYYINLVAMQHLEISYVIAIKRSGCIWSVVMGRFLFRERNLRKKVPSILLMVFGVLQFYRYQTVLQNVSAPIPA</sequence>
<feature type="transmembrane region" description="Helical" evidence="5">
    <location>
        <begin position="122"/>
        <end position="141"/>
    </location>
</feature>
<dbReference type="Pfam" id="PF00892">
    <property type="entry name" value="EamA"/>
    <property type="match status" value="2"/>
</dbReference>
<dbReference type="GO" id="GO:0016020">
    <property type="term" value="C:membrane"/>
    <property type="evidence" value="ECO:0007669"/>
    <property type="project" value="UniProtKB-SubCell"/>
</dbReference>
<evidence type="ECO:0000256" key="2">
    <source>
        <dbReference type="ARBA" id="ARBA00022692"/>
    </source>
</evidence>
<feature type="transmembrane region" description="Helical" evidence="5">
    <location>
        <begin position="226"/>
        <end position="247"/>
    </location>
</feature>
<name>A0A976NZD3_BRELC</name>
<feature type="transmembrane region" description="Helical" evidence="5">
    <location>
        <begin position="162"/>
        <end position="182"/>
    </location>
</feature>
<dbReference type="AlphaFoldDB" id="A0A976NZD3"/>